<dbReference type="SUPFAM" id="SSF56091">
    <property type="entry name" value="DNA ligase/mRNA capping enzyme, catalytic domain"/>
    <property type="match status" value="1"/>
</dbReference>
<dbReference type="Pfam" id="PF04675">
    <property type="entry name" value="DNA_ligase_A_N"/>
    <property type="match status" value="1"/>
</dbReference>
<accession>A0ABZ1D6B0</accession>
<dbReference type="EMBL" id="CP141889">
    <property type="protein sequence ID" value="WRT69581.1"/>
    <property type="molecule type" value="Genomic_DNA"/>
</dbReference>
<dbReference type="RefSeq" id="XP_062794320.1">
    <property type="nucleotide sequence ID" value="XM_062938269.1"/>
</dbReference>
<feature type="region of interest" description="Disordered" evidence="5">
    <location>
        <begin position="741"/>
        <end position="851"/>
    </location>
</feature>
<evidence type="ECO:0000259" key="6">
    <source>
        <dbReference type="PROSITE" id="PS50160"/>
    </source>
</evidence>
<comment type="similarity">
    <text evidence="1">Belongs to the ATP-dependent DNA ligase family.</text>
</comment>
<dbReference type="PANTHER" id="PTHR45674">
    <property type="entry name" value="DNA LIGASE 1/3 FAMILY MEMBER"/>
    <property type="match status" value="1"/>
</dbReference>
<evidence type="ECO:0000256" key="2">
    <source>
        <dbReference type="ARBA" id="ARBA00022598"/>
    </source>
</evidence>
<feature type="compositionally biased region" description="Basic and acidic residues" evidence="5">
    <location>
        <begin position="825"/>
        <end position="841"/>
    </location>
</feature>
<keyword evidence="8" id="KW-1185">Reference proteome</keyword>
<dbReference type="PANTHER" id="PTHR45674:SF12">
    <property type="entry name" value="ATP DEPENDENT DNA LIGASE DOMAIN-CONTAINING PROTEIN"/>
    <property type="match status" value="1"/>
</dbReference>
<dbReference type="Pfam" id="PF01068">
    <property type="entry name" value="DNA_ligase_A_M"/>
    <property type="match status" value="1"/>
</dbReference>
<feature type="domain" description="ATP-dependent DNA ligase family profile" evidence="6">
    <location>
        <begin position="424"/>
        <end position="569"/>
    </location>
</feature>
<feature type="compositionally biased region" description="Basic and acidic residues" evidence="5">
    <location>
        <begin position="780"/>
        <end position="792"/>
    </location>
</feature>
<evidence type="ECO:0000313" key="7">
    <source>
        <dbReference type="EMBL" id="WRT69581.1"/>
    </source>
</evidence>
<dbReference type="InterPro" id="IPR012308">
    <property type="entry name" value="DNA_ligase_ATP-dep_N"/>
</dbReference>
<gene>
    <name evidence="7" type="ORF">IL334_006570</name>
</gene>
<keyword evidence="2" id="KW-0436">Ligase</keyword>
<proteinExistence type="inferred from homology"/>
<evidence type="ECO:0000256" key="1">
    <source>
        <dbReference type="ARBA" id="ARBA00007572"/>
    </source>
</evidence>
<reference evidence="7 8" key="1">
    <citation type="submission" date="2024-01" db="EMBL/GenBank/DDBJ databases">
        <title>Comparative genomics of Cryptococcus and Kwoniella reveals pathogenesis evolution and contrasting modes of karyotype evolution via chromosome fusion or intercentromeric recombination.</title>
        <authorList>
            <person name="Coelho M.A."/>
            <person name="David-Palma M."/>
            <person name="Shea T."/>
            <person name="Bowers K."/>
            <person name="McGinley-Smith S."/>
            <person name="Mohammad A.W."/>
            <person name="Gnirke A."/>
            <person name="Yurkov A.M."/>
            <person name="Nowrousian M."/>
            <person name="Sun S."/>
            <person name="Cuomo C.A."/>
            <person name="Heitman J."/>
        </authorList>
    </citation>
    <scope>NUCLEOTIDE SEQUENCE [LARGE SCALE GENOMIC DNA]</scope>
    <source>
        <strain evidence="7">CBS 11374</strain>
    </source>
</reference>
<evidence type="ECO:0000313" key="8">
    <source>
        <dbReference type="Proteomes" id="UP001329825"/>
    </source>
</evidence>
<name>A0ABZ1D6B0_9TREE</name>
<dbReference type="Proteomes" id="UP001329825">
    <property type="component" value="Chromosome 9"/>
</dbReference>
<dbReference type="InterPro" id="IPR050191">
    <property type="entry name" value="ATP-dep_DNA_ligase"/>
</dbReference>
<dbReference type="Gene3D" id="2.40.50.140">
    <property type="entry name" value="Nucleic acid-binding proteins"/>
    <property type="match status" value="1"/>
</dbReference>
<dbReference type="PROSITE" id="PS00333">
    <property type="entry name" value="DNA_LIGASE_A2"/>
    <property type="match status" value="1"/>
</dbReference>
<dbReference type="Gene3D" id="3.30.470.30">
    <property type="entry name" value="DNA ligase/mRNA capping enzyme"/>
    <property type="match status" value="1"/>
</dbReference>
<evidence type="ECO:0000256" key="5">
    <source>
        <dbReference type="SAM" id="MobiDB-lite"/>
    </source>
</evidence>
<dbReference type="PROSITE" id="PS50160">
    <property type="entry name" value="DNA_LIGASE_A3"/>
    <property type="match status" value="1"/>
</dbReference>
<dbReference type="InterPro" id="IPR036599">
    <property type="entry name" value="DNA_ligase_N_sf"/>
</dbReference>
<keyword evidence="3" id="KW-0547">Nucleotide-binding</keyword>
<protein>
    <recommendedName>
        <fullName evidence="6">ATP-dependent DNA ligase family profile domain-containing protein</fullName>
    </recommendedName>
</protein>
<organism evidence="7 8">
    <name type="scientific">Kwoniella shivajii</name>
    <dbReference type="NCBI Taxonomy" id="564305"/>
    <lineage>
        <taxon>Eukaryota</taxon>
        <taxon>Fungi</taxon>
        <taxon>Dikarya</taxon>
        <taxon>Basidiomycota</taxon>
        <taxon>Agaricomycotina</taxon>
        <taxon>Tremellomycetes</taxon>
        <taxon>Tremellales</taxon>
        <taxon>Cryptococcaceae</taxon>
        <taxon>Kwoniella</taxon>
    </lineage>
</organism>
<dbReference type="InterPro" id="IPR016059">
    <property type="entry name" value="DNA_ligase_ATP-dep_CS"/>
</dbReference>
<keyword evidence="4" id="KW-0067">ATP-binding</keyword>
<sequence>MDIPFESFAKLVYHLGNPPRSKQTNTKPSVPLSPNKIFKSWLNHLPKPFAQGAGKHLFRLLFPHEGSSRRYGLKENKLAQELERCLGLRGLTRWDCVSWDQGESGTGCLGREVEILMRDRNSSDQKSTLSIRQLDALLDELAAPSPFSQLSQLPSPCRSPQSILSILYRESNMTPYALAVLTQVILRDLRPLLNPLPRLPVRNPTTMLRMKTTIRPDQLTLREAMIHWNKRMWEFYNGGRGDLDECADLVESLDQGSWKEIIIAGPVIGTNVRIPKCKKGRSISDALNEFTGTKYAPPAEEIWAETKYDGYRLQIHVEFNKGRAKVTVFSKSTRDSSKDRLNMHSIVLASLEMPVPSHLPIHPTLMQRLNDAPKRQKSNSITSVILEAEVVPYNESSREGGRGPGIEEFWWLGDAGVTASAFFPRRQHRHLCLVFFDVLLLDGQSMLHRRYEDRRAILEQVVKPVQGFSMLSERKRIDLGSNRHSALKILEDAFQRSSERREEGLVLKASSSTYTNMKWQWVKLKKDYIPNLGDCIDLVLLGAGWDIDRARDLRVDTSVFTTFYLGVLTNSARVTSHRETPHFEILFRVSYGPDRAQLEYYNECIRHGRWSSKPFDKDDPFKRRLLGLSWNYTLQKGMIPPSVLFEKPMCAEVMGAGFQKLPESNYFEVRWPRLQKIFEPSERTWVDALSSSDLIRTAHHSLGYEMNNPLSPYSPPSAEDSIRALWRSHSTINLIDIPILVSPKSPRSPKRNKSESNLILLARNSPLTPIGNDEANNHASRGESGRRLREMMSENEGLDLQEHVNTPRRNFDFGPALPPLPLNPDRTDDPSPRTQSRREVQDPCPSTPPARSAALVVPIPQIQFIPTRISPRKVTSPVKRLISSIDWSTIDLKNQSTPNKKKKKVERKRFNKPLSLKSRLKLATRRIGVKG</sequence>
<dbReference type="Gene3D" id="1.10.3260.10">
    <property type="entry name" value="DNA ligase, ATP-dependent, N-terminal domain"/>
    <property type="match status" value="1"/>
</dbReference>
<evidence type="ECO:0000256" key="4">
    <source>
        <dbReference type="ARBA" id="ARBA00022840"/>
    </source>
</evidence>
<dbReference type="InterPro" id="IPR012310">
    <property type="entry name" value="DNA_ligase_ATP-dep_cent"/>
</dbReference>
<dbReference type="InterPro" id="IPR012340">
    <property type="entry name" value="NA-bd_OB-fold"/>
</dbReference>
<evidence type="ECO:0000256" key="3">
    <source>
        <dbReference type="ARBA" id="ARBA00022741"/>
    </source>
</evidence>
<dbReference type="GeneID" id="87958700"/>